<dbReference type="GO" id="GO:0005524">
    <property type="term" value="F:ATP binding"/>
    <property type="evidence" value="ECO:0007669"/>
    <property type="project" value="InterPro"/>
</dbReference>
<dbReference type="InterPro" id="IPR000719">
    <property type="entry name" value="Prot_kinase_dom"/>
</dbReference>
<comment type="caution">
    <text evidence="3">The sequence shown here is derived from an EMBL/GenBank/DDBJ whole genome shotgun (WGS) entry which is preliminary data.</text>
</comment>
<dbReference type="Proteomes" id="UP001275084">
    <property type="component" value="Unassembled WGS sequence"/>
</dbReference>
<feature type="compositionally biased region" description="Low complexity" evidence="1">
    <location>
        <begin position="328"/>
        <end position="343"/>
    </location>
</feature>
<feature type="compositionally biased region" description="Basic and acidic residues" evidence="1">
    <location>
        <begin position="480"/>
        <end position="492"/>
    </location>
</feature>
<dbReference type="PANTHER" id="PTHR24359:SF1">
    <property type="entry name" value="INHIBITOR OF NUCLEAR FACTOR KAPPA-B KINASE EPSILON SUBUNIT HOMOLOG 1-RELATED"/>
    <property type="match status" value="1"/>
</dbReference>
<dbReference type="Gene3D" id="1.10.510.10">
    <property type="entry name" value="Transferase(Phosphotransferase) domain 1"/>
    <property type="match status" value="1"/>
</dbReference>
<dbReference type="AlphaFoldDB" id="A0AAJ0H8E9"/>
<dbReference type="PROSITE" id="PS50011">
    <property type="entry name" value="PROTEIN_KINASE_DOM"/>
    <property type="match status" value="1"/>
</dbReference>
<reference evidence="3" key="2">
    <citation type="submission" date="2023-06" db="EMBL/GenBank/DDBJ databases">
        <authorList>
            <consortium name="Lawrence Berkeley National Laboratory"/>
            <person name="Haridas S."/>
            <person name="Hensen N."/>
            <person name="Bonometti L."/>
            <person name="Westerberg I."/>
            <person name="Brannstrom I.O."/>
            <person name="Guillou S."/>
            <person name="Cros-Aarteil S."/>
            <person name="Calhoun S."/>
            <person name="Kuo A."/>
            <person name="Mondo S."/>
            <person name="Pangilinan J."/>
            <person name="Riley R."/>
            <person name="Labutti K."/>
            <person name="Andreopoulos B."/>
            <person name="Lipzen A."/>
            <person name="Chen C."/>
            <person name="Yanf M."/>
            <person name="Daum C."/>
            <person name="Ng V."/>
            <person name="Clum A."/>
            <person name="Steindorff A."/>
            <person name="Ohm R."/>
            <person name="Martin F."/>
            <person name="Silar P."/>
            <person name="Natvig D."/>
            <person name="Lalanne C."/>
            <person name="Gautier V."/>
            <person name="Ament-Velasquez S.L."/>
            <person name="Kruys A."/>
            <person name="Hutchinson M.I."/>
            <person name="Powell A.J."/>
            <person name="Barry K."/>
            <person name="Miller A.N."/>
            <person name="Grigoriev I.V."/>
            <person name="Debuchy R."/>
            <person name="Gladieux P."/>
            <person name="Thoren M.H."/>
            <person name="Johannesson H."/>
        </authorList>
    </citation>
    <scope>NUCLEOTIDE SEQUENCE</scope>
    <source>
        <strain evidence="3">CBS 955.72</strain>
    </source>
</reference>
<feature type="region of interest" description="Disordered" evidence="1">
    <location>
        <begin position="480"/>
        <end position="500"/>
    </location>
</feature>
<dbReference type="PANTHER" id="PTHR24359">
    <property type="entry name" value="SERINE/THREONINE-PROTEIN KINASE SBK1"/>
    <property type="match status" value="1"/>
</dbReference>
<dbReference type="Pfam" id="PF00069">
    <property type="entry name" value="Pkinase"/>
    <property type="match status" value="1"/>
</dbReference>
<dbReference type="SUPFAM" id="SSF56112">
    <property type="entry name" value="Protein kinase-like (PK-like)"/>
    <property type="match status" value="1"/>
</dbReference>
<feature type="region of interest" description="Disordered" evidence="1">
    <location>
        <begin position="520"/>
        <end position="540"/>
    </location>
</feature>
<reference evidence="3" key="1">
    <citation type="journal article" date="2023" name="Mol. Phylogenet. Evol.">
        <title>Genome-scale phylogeny and comparative genomics of the fungal order Sordariales.</title>
        <authorList>
            <person name="Hensen N."/>
            <person name="Bonometti L."/>
            <person name="Westerberg I."/>
            <person name="Brannstrom I.O."/>
            <person name="Guillou S."/>
            <person name="Cros-Aarteil S."/>
            <person name="Calhoun S."/>
            <person name="Haridas S."/>
            <person name="Kuo A."/>
            <person name="Mondo S."/>
            <person name="Pangilinan J."/>
            <person name="Riley R."/>
            <person name="LaButti K."/>
            <person name="Andreopoulos B."/>
            <person name="Lipzen A."/>
            <person name="Chen C."/>
            <person name="Yan M."/>
            <person name="Daum C."/>
            <person name="Ng V."/>
            <person name="Clum A."/>
            <person name="Steindorff A."/>
            <person name="Ohm R.A."/>
            <person name="Martin F."/>
            <person name="Silar P."/>
            <person name="Natvig D.O."/>
            <person name="Lalanne C."/>
            <person name="Gautier V."/>
            <person name="Ament-Velasquez S.L."/>
            <person name="Kruys A."/>
            <person name="Hutchinson M.I."/>
            <person name="Powell A.J."/>
            <person name="Barry K."/>
            <person name="Miller A.N."/>
            <person name="Grigoriev I.V."/>
            <person name="Debuchy R."/>
            <person name="Gladieux P."/>
            <person name="Hiltunen Thoren M."/>
            <person name="Johannesson H."/>
        </authorList>
    </citation>
    <scope>NUCLEOTIDE SEQUENCE</scope>
    <source>
        <strain evidence="3">CBS 955.72</strain>
    </source>
</reference>
<protein>
    <recommendedName>
        <fullName evidence="2">Protein kinase domain-containing protein</fullName>
    </recommendedName>
</protein>
<accession>A0AAJ0H8E9</accession>
<feature type="region of interest" description="Disordered" evidence="1">
    <location>
        <begin position="767"/>
        <end position="801"/>
    </location>
</feature>
<sequence length="801" mass="90474">MKPTTKFKVSLRAKEKWRKLVDFGRQIRDRVGSQGSQAVPVPGAGVQPAIDAIRGNEFPQELWGADGVPRHGTLRTCNDGGTELLFEASDEVARGEVSTEPVFFAGSQFQHQDSFSRANTIRELDTEDDPEEIARRKLALMDKELRRKSREPFDGPRYYVPVDSLHSVMTRGAIRMVLPGIAKGVMTDLFDQLTQDIYGRHEKEQGTTKSYRKILAILVLIGKADSIVDFVKARVTDDRLPLQKLGIGRRFQLCFTDDHEPIRLFQKWEDRDIEEFENKQWETLAPFFSAETKEANAVRRYELSSRHPLPFEIIPEGTDISKGDNRATSGGTTGSDSSLDSMTGGHGEVLKVRIDRAHHNLQSYRGNEENPALAIKRLLAADREAFKNEVNILTRLNKVDDPHLVKLLLTMEILGRPGKNNSFFLIFPLADSNLRQFWQRNFPHPRGTNTATYVPWVANQLHGLVRALCKLHDLHQREVHSLRDDEDDKKSSTGDPFYGIHGDIKPENLLWYKEWVGPGGAQPAQDNTAAEGSQRTKDRGSKDRFGVLQLADFGISKLHHTETRDNINIRRSTRSYAPPEGEWGVYGCSRSFDIWGLGCVFLEFICWLVQGGSGSTNPVDVFQEARYLQKTNRSLEGTIQDTFYHVVKGKDKTTFEVNPAVKKLINTLRKGTSAFIHDILDIILYDMLVVEPRKTSLKPGAKSHDKSSGGKLRIECIMLAKKLNVILWKGKNNHDYFTKPGPGSADAITKPPQTVTINESATELVKRRSMTRSFSIEKNKEEATKHEQQPRPSTLREVPSK</sequence>
<dbReference type="GO" id="GO:0004674">
    <property type="term" value="F:protein serine/threonine kinase activity"/>
    <property type="evidence" value="ECO:0007669"/>
    <property type="project" value="TreeGrafter"/>
</dbReference>
<evidence type="ECO:0000259" key="2">
    <source>
        <dbReference type="PROSITE" id="PS50011"/>
    </source>
</evidence>
<dbReference type="SMART" id="SM00220">
    <property type="entry name" value="S_TKc"/>
    <property type="match status" value="1"/>
</dbReference>
<evidence type="ECO:0000313" key="4">
    <source>
        <dbReference type="Proteomes" id="UP001275084"/>
    </source>
</evidence>
<proteinExistence type="predicted"/>
<name>A0AAJ0H8E9_9PEZI</name>
<dbReference type="EMBL" id="JAUIQD010000008">
    <property type="protein sequence ID" value="KAK3342156.1"/>
    <property type="molecule type" value="Genomic_DNA"/>
</dbReference>
<evidence type="ECO:0000313" key="3">
    <source>
        <dbReference type="EMBL" id="KAK3342156.1"/>
    </source>
</evidence>
<dbReference type="InterPro" id="IPR011009">
    <property type="entry name" value="Kinase-like_dom_sf"/>
</dbReference>
<feature type="region of interest" description="Disordered" evidence="1">
    <location>
        <begin position="314"/>
        <end position="343"/>
    </location>
</feature>
<evidence type="ECO:0000256" key="1">
    <source>
        <dbReference type="SAM" id="MobiDB-lite"/>
    </source>
</evidence>
<organism evidence="3 4">
    <name type="scientific">Lasiosphaeria hispida</name>
    <dbReference type="NCBI Taxonomy" id="260671"/>
    <lineage>
        <taxon>Eukaryota</taxon>
        <taxon>Fungi</taxon>
        <taxon>Dikarya</taxon>
        <taxon>Ascomycota</taxon>
        <taxon>Pezizomycotina</taxon>
        <taxon>Sordariomycetes</taxon>
        <taxon>Sordariomycetidae</taxon>
        <taxon>Sordariales</taxon>
        <taxon>Lasiosphaeriaceae</taxon>
        <taxon>Lasiosphaeria</taxon>
    </lineage>
</organism>
<feature type="domain" description="Protein kinase" evidence="2">
    <location>
        <begin position="335"/>
        <end position="680"/>
    </location>
</feature>
<feature type="compositionally biased region" description="Basic and acidic residues" evidence="1">
    <location>
        <begin position="775"/>
        <end position="789"/>
    </location>
</feature>
<keyword evidence="4" id="KW-1185">Reference proteome</keyword>
<feature type="compositionally biased region" description="Polar residues" evidence="1">
    <location>
        <begin position="524"/>
        <end position="533"/>
    </location>
</feature>
<gene>
    <name evidence="3" type="ORF">B0T25DRAFT_359992</name>
</gene>